<keyword evidence="2" id="KW-0812">Transmembrane</keyword>
<name>A0A069RFW3_PEPLI</name>
<evidence type="ECO:0000256" key="1">
    <source>
        <dbReference type="SAM" id="MobiDB-lite"/>
    </source>
</evidence>
<feature type="compositionally biased region" description="Basic and acidic residues" evidence="1">
    <location>
        <begin position="269"/>
        <end position="293"/>
    </location>
</feature>
<protein>
    <recommendedName>
        <fullName evidence="3">Anti-sigma factor RsgI-like middle domain-containing protein</fullName>
    </recommendedName>
</protein>
<proteinExistence type="predicted"/>
<evidence type="ECO:0000313" key="4">
    <source>
        <dbReference type="EMBL" id="KDR95678.1"/>
    </source>
</evidence>
<dbReference type="AlphaFoldDB" id="A0A069RFW3"/>
<evidence type="ECO:0000259" key="3">
    <source>
        <dbReference type="Pfam" id="PF23750"/>
    </source>
</evidence>
<gene>
    <name evidence="4" type="ORF">CLIT_10c04050</name>
</gene>
<dbReference type="OrthoDB" id="9800626at2"/>
<dbReference type="Proteomes" id="UP000027946">
    <property type="component" value="Unassembled WGS sequence"/>
</dbReference>
<reference evidence="4 5" key="1">
    <citation type="submission" date="2014-03" db="EMBL/GenBank/DDBJ databases">
        <title>Genome sequence of Clostridium litorale W6, DSM 5388.</title>
        <authorList>
            <person name="Poehlein A."/>
            <person name="Jagirdar A."/>
            <person name="Khonsari B."/>
            <person name="Chibani C.M."/>
            <person name="Gutierrez Gutierrez D.A."/>
            <person name="Davydova E."/>
            <person name="Alghaithi H.S."/>
            <person name="Nair K.P."/>
            <person name="Dhamotharan K."/>
            <person name="Chandran L."/>
            <person name="G W."/>
            <person name="Daniel R."/>
        </authorList>
    </citation>
    <scope>NUCLEOTIDE SEQUENCE [LARGE SCALE GENOMIC DNA]</scope>
    <source>
        <strain evidence="4 5">W6</strain>
    </source>
</reference>
<feature type="transmembrane region" description="Helical" evidence="2">
    <location>
        <begin position="58"/>
        <end position="79"/>
    </location>
</feature>
<keyword evidence="2" id="KW-0472">Membrane</keyword>
<feature type="compositionally biased region" description="Basic and acidic residues" evidence="1">
    <location>
        <begin position="196"/>
        <end position="208"/>
    </location>
</feature>
<sequence>MVYKGKVLKVEKDHVMVVTEDMMYLKLHPRKCKQGKSIMFVEDDILNEKNMTIHKSRLMAAAIAILILSVSIISGVAVWDNYSYAAIVGLDINPGIEFMVDENDIVKRVRPTSEYGNEIIRSEMKGMKIEEAIPVALDIAAKKDYITMDTEKIVVSRVEKDGTAGNVDEIIKSIEEWTSENEILKGKDAIYIQQGVEKHNKSNGKDSKTAGSENESADDSLKQENKTEQKQESKGEMQSTGEAKEQKKESAPAKNKEINKNNKPGGNEPKNENIDKNAAKKNTEKTKEEKLENSESQALQNRADKSFNGSEEDSKMNIKEATEKEKEKKESSNSKTKNK</sequence>
<keyword evidence="5" id="KW-1185">Reference proteome</keyword>
<keyword evidence="2" id="KW-1133">Transmembrane helix</keyword>
<feature type="domain" description="Anti-sigma factor RsgI-like middle" evidence="3">
    <location>
        <begin position="86"/>
        <end position="182"/>
    </location>
</feature>
<comment type="caution">
    <text evidence="4">The sequence shown here is derived from an EMBL/GenBank/DDBJ whole genome shotgun (WGS) entry which is preliminary data.</text>
</comment>
<feature type="region of interest" description="Disordered" evidence="1">
    <location>
        <begin position="196"/>
        <end position="339"/>
    </location>
</feature>
<feature type="compositionally biased region" description="Basic and acidic residues" evidence="1">
    <location>
        <begin position="219"/>
        <end position="235"/>
    </location>
</feature>
<dbReference type="InterPro" id="IPR055431">
    <property type="entry name" value="RsgI_M"/>
</dbReference>
<evidence type="ECO:0000313" key="5">
    <source>
        <dbReference type="Proteomes" id="UP000027946"/>
    </source>
</evidence>
<feature type="compositionally biased region" description="Basic and acidic residues" evidence="1">
    <location>
        <begin position="242"/>
        <end position="260"/>
    </location>
</feature>
<dbReference type="STRING" id="1121324.CLIT_10c04050"/>
<dbReference type="RefSeq" id="WP_038264116.1">
    <property type="nucleotide sequence ID" value="NZ_FSRH01000006.1"/>
</dbReference>
<organism evidence="4 5">
    <name type="scientific">Peptoclostridium litorale DSM 5388</name>
    <dbReference type="NCBI Taxonomy" id="1121324"/>
    <lineage>
        <taxon>Bacteria</taxon>
        <taxon>Bacillati</taxon>
        <taxon>Bacillota</taxon>
        <taxon>Clostridia</taxon>
        <taxon>Peptostreptococcales</taxon>
        <taxon>Peptoclostridiaceae</taxon>
        <taxon>Peptoclostridium</taxon>
    </lineage>
</organism>
<feature type="compositionally biased region" description="Basic and acidic residues" evidence="1">
    <location>
        <begin position="312"/>
        <end position="332"/>
    </location>
</feature>
<evidence type="ECO:0000256" key="2">
    <source>
        <dbReference type="SAM" id="Phobius"/>
    </source>
</evidence>
<dbReference type="EMBL" id="JJMM01000010">
    <property type="protein sequence ID" value="KDR95678.1"/>
    <property type="molecule type" value="Genomic_DNA"/>
</dbReference>
<accession>A0A069RFW3</accession>
<dbReference type="Pfam" id="PF23750">
    <property type="entry name" value="RsgI_M"/>
    <property type="match status" value="1"/>
</dbReference>